<gene>
    <name evidence="1" type="ORF">BJX63DRAFT_432961</name>
</gene>
<accession>A0ABR4H930</accession>
<dbReference type="Proteomes" id="UP001610334">
    <property type="component" value="Unassembled WGS sequence"/>
</dbReference>
<evidence type="ECO:0000313" key="1">
    <source>
        <dbReference type="EMBL" id="KAL2811956.1"/>
    </source>
</evidence>
<organism evidence="1 2">
    <name type="scientific">Aspergillus granulosus</name>
    <dbReference type="NCBI Taxonomy" id="176169"/>
    <lineage>
        <taxon>Eukaryota</taxon>
        <taxon>Fungi</taxon>
        <taxon>Dikarya</taxon>
        <taxon>Ascomycota</taxon>
        <taxon>Pezizomycotina</taxon>
        <taxon>Eurotiomycetes</taxon>
        <taxon>Eurotiomycetidae</taxon>
        <taxon>Eurotiales</taxon>
        <taxon>Aspergillaceae</taxon>
        <taxon>Aspergillus</taxon>
        <taxon>Aspergillus subgen. Nidulantes</taxon>
    </lineage>
</organism>
<name>A0ABR4H930_9EURO</name>
<proteinExistence type="predicted"/>
<dbReference type="EMBL" id="JBFXLT010000052">
    <property type="protein sequence ID" value="KAL2811956.1"/>
    <property type="molecule type" value="Genomic_DNA"/>
</dbReference>
<evidence type="ECO:0000313" key="2">
    <source>
        <dbReference type="Proteomes" id="UP001610334"/>
    </source>
</evidence>
<evidence type="ECO:0008006" key="3">
    <source>
        <dbReference type="Google" id="ProtNLM"/>
    </source>
</evidence>
<protein>
    <recommendedName>
        <fullName evidence="3">F-box domain-containing protein</fullName>
    </recommendedName>
</protein>
<keyword evidence="2" id="KW-1185">Reference proteome</keyword>
<sequence>MKTLSALPIEIISLILQSCDGFSQLRSMLLVCRRLCSVFLQHQSTILWHVGQAEILGFSDALIAVRATEIARQALEKGELPPDPFPVSELSGESRKPSFEELEHIRKLESLAHWHEEYIRPEAEITMPDQYDRVEKEWARHKWDVWRDGHRRALYRYLAAGPILYRAYHTPLLSKSRPRGFLAAFIRMMELDSDEPVYDWFSASDRSFYSKAPLFGGMAIGHTGVMESPVLYAGLGLPGLASQTLGDESSYFGFQYMAPLLDRAWESIGLPNSYQSNKKPPYCIFNSAEYMFRKYFGLRFADNCFDDDTARYLPWERFACYVSVFTNREHFTDIGHEMFQSCDDSPPAAFFTDHNA</sequence>
<comment type="caution">
    <text evidence="1">The sequence shown here is derived from an EMBL/GenBank/DDBJ whole genome shotgun (WGS) entry which is preliminary data.</text>
</comment>
<reference evidence="1 2" key="1">
    <citation type="submission" date="2024-07" db="EMBL/GenBank/DDBJ databases">
        <title>Section-level genome sequencing and comparative genomics of Aspergillus sections Usti and Cavernicolus.</title>
        <authorList>
            <consortium name="Lawrence Berkeley National Laboratory"/>
            <person name="Nybo J.L."/>
            <person name="Vesth T.C."/>
            <person name="Theobald S."/>
            <person name="Frisvad J.C."/>
            <person name="Larsen T.O."/>
            <person name="Kjaerboelling I."/>
            <person name="Rothschild-Mancinelli K."/>
            <person name="Lyhne E.K."/>
            <person name="Kogle M.E."/>
            <person name="Barry K."/>
            <person name="Clum A."/>
            <person name="Na H."/>
            <person name="Ledsgaard L."/>
            <person name="Lin J."/>
            <person name="Lipzen A."/>
            <person name="Kuo A."/>
            <person name="Riley R."/>
            <person name="Mondo S."/>
            <person name="Labutti K."/>
            <person name="Haridas S."/>
            <person name="Pangalinan J."/>
            <person name="Salamov A.A."/>
            <person name="Simmons B.A."/>
            <person name="Magnuson J.K."/>
            <person name="Chen J."/>
            <person name="Drula E."/>
            <person name="Henrissat B."/>
            <person name="Wiebenga A."/>
            <person name="Lubbers R.J."/>
            <person name="Gomes A.C."/>
            <person name="Makela M.R."/>
            <person name="Stajich J."/>
            <person name="Grigoriev I.V."/>
            <person name="Mortensen U.H."/>
            <person name="De Vries R.P."/>
            <person name="Baker S.E."/>
            <person name="Andersen M.R."/>
        </authorList>
    </citation>
    <scope>NUCLEOTIDE SEQUENCE [LARGE SCALE GENOMIC DNA]</scope>
    <source>
        <strain evidence="1 2">CBS 588.65</strain>
    </source>
</reference>